<feature type="domain" description="Amidohydrolase-related" evidence="2">
    <location>
        <begin position="45"/>
        <end position="219"/>
    </location>
</feature>
<accession>A0A8J8CF26</accession>
<name>A0A8J8CF26_9ARCH</name>
<dbReference type="InterPro" id="IPR011059">
    <property type="entry name" value="Metal-dep_hydrolase_composite"/>
</dbReference>
<sequence length="220" mass="24896">MSILIKNVVLNNKKQDIFIEGNKIENIGRLNFKAEEKIDGKGKAVLPGFVNCHTHSAMSLLKGYADDFPLKKWLTEKIWLLEKNISKDDVYLGTKLACLEMIKTGTTCFNDMYWHAGGAIEAVKEMKIRAVIGLIMADFSQAGSEENVKISYKKFKDRLPENISLAIAPHAIYTVSKENLIWAKNFANENNLLLHIHLSETVDEVKNCIAQHKMTPVEYL</sequence>
<dbReference type="InterPro" id="IPR050287">
    <property type="entry name" value="MTA/SAH_deaminase"/>
</dbReference>
<dbReference type="EMBL" id="JAACQH010000107">
    <property type="protein sequence ID" value="NCS91777.1"/>
    <property type="molecule type" value="Genomic_DNA"/>
</dbReference>
<dbReference type="PANTHER" id="PTHR43794">
    <property type="entry name" value="AMINOHYDROLASE SSNA-RELATED"/>
    <property type="match status" value="1"/>
</dbReference>
<dbReference type="GO" id="GO:0016810">
    <property type="term" value="F:hydrolase activity, acting on carbon-nitrogen (but not peptide) bonds"/>
    <property type="evidence" value="ECO:0007669"/>
    <property type="project" value="InterPro"/>
</dbReference>
<dbReference type="InterPro" id="IPR006680">
    <property type="entry name" value="Amidohydro-rel"/>
</dbReference>
<evidence type="ECO:0000259" key="2">
    <source>
        <dbReference type="Pfam" id="PF01979"/>
    </source>
</evidence>
<dbReference type="PANTHER" id="PTHR43794:SF11">
    <property type="entry name" value="AMIDOHYDROLASE-RELATED DOMAIN-CONTAINING PROTEIN"/>
    <property type="match status" value="1"/>
</dbReference>
<reference evidence="3" key="1">
    <citation type="submission" date="2019-11" db="EMBL/GenBank/DDBJ databases">
        <title>Lipid analysis of CO2-rich subsurface aquifers suggests an autotrophy-based deep biosphere with lysolipids enriched in CPR bacteria.</title>
        <authorList>
            <person name="Probst A.J."/>
            <person name="Elling F.J."/>
            <person name="Castelle C.J."/>
            <person name="Zhu Q."/>
            <person name="Elvert M."/>
            <person name="Birarda G."/>
            <person name="Holman H.-Y."/>
            <person name="Lane K.R."/>
            <person name="Ladd B."/>
            <person name="Ryan M.C."/>
            <person name="Woyke T."/>
            <person name="Hinrichs K.-U."/>
            <person name="Banfield J.F."/>
        </authorList>
    </citation>
    <scope>NUCLEOTIDE SEQUENCE</scope>
    <source>
        <strain evidence="3">CG_2015-01_33_1645</strain>
        <strain evidence="4">CG_2015-04_33_537</strain>
    </source>
</reference>
<evidence type="ECO:0000313" key="3">
    <source>
        <dbReference type="EMBL" id="NCN64518.1"/>
    </source>
</evidence>
<evidence type="ECO:0000256" key="1">
    <source>
        <dbReference type="ARBA" id="ARBA00022801"/>
    </source>
</evidence>
<evidence type="ECO:0000313" key="4">
    <source>
        <dbReference type="EMBL" id="NCS91777.1"/>
    </source>
</evidence>
<dbReference type="Proteomes" id="UP000738826">
    <property type="component" value="Unassembled WGS sequence"/>
</dbReference>
<dbReference type="Gene3D" id="3.20.20.140">
    <property type="entry name" value="Metal-dependent hydrolases"/>
    <property type="match status" value="1"/>
</dbReference>
<evidence type="ECO:0000313" key="5">
    <source>
        <dbReference type="Proteomes" id="UP000768163"/>
    </source>
</evidence>
<protein>
    <submittedName>
        <fullName evidence="3">Amidohydrolase family protein</fullName>
    </submittedName>
</protein>
<gene>
    <name evidence="4" type="ORF">GW779_05165</name>
    <name evidence="3" type="ORF">GW910_00335</name>
</gene>
<dbReference type="AlphaFoldDB" id="A0A8J8CF26"/>
<dbReference type="InterPro" id="IPR032466">
    <property type="entry name" value="Metal_Hydrolase"/>
</dbReference>
<dbReference type="SUPFAM" id="SSF51338">
    <property type="entry name" value="Composite domain of metallo-dependent hydrolases"/>
    <property type="match status" value="1"/>
</dbReference>
<keyword evidence="1" id="KW-0378">Hydrolase</keyword>
<organism evidence="3 5">
    <name type="scientific">Candidatus Altarchaeum hamiconexum</name>
    <dbReference type="NCBI Taxonomy" id="1803513"/>
    <lineage>
        <taxon>Archaea</taxon>
        <taxon>Candidatus Altarchaeota</taxon>
        <taxon>Candidatus Altiarchaeia</taxon>
        <taxon>Candidatus Altarchaeales</taxon>
        <taxon>Candidatus Altarchaeaceae</taxon>
        <taxon>Candidatus Altarchaeum</taxon>
    </lineage>
</organism>
<proteinExistence type="predicted"/>
<dbReference type="Pfam" id="PF01979">
    <property type="entry name" value="Amidohydro_1"/>
    <property type="match status" value="1"/>
</dbReference>
<dbReference type="Proteomes" id="UP000768163">
    <property type="component" value="Unassembled WGS sequence"/>
</dbReference>
<comment type="caution">
    <text evidence="3">The sequence shown here is derived from an EMBL/GenBank/DDBJ whole genome shotgun (WGS) entry which is preliminary data.</text>
</comment>
<dbReference type="SUPFAM" id="SSF51556">
    <property type="entry name" value="Metallo-dependent hydrolases"/>
    <property type="match status" value="1"/>
</dbReference>
<dbReference type="EMBL" id="JAACVF010000007">
    <property type="protein sequence ID" value="NCN64518.1"/>
    <property type="molecule type" value="Genomic_DNA"/>
</dbReference>